<feature type="compositionally biased region" description="Basic and acidic residues" evidence="1">
    <location>
        <begin position="175"/>
        <end position="190"/>
    </location>
</feature>
<dbReference type="NCBIfam" id="NF040941">
    <property type="entry name" value="GGGWT_bact"/>
    <property type="match status" value="1"/>
</dbReference>
<dbReference type="Pfam" id="PF00147">
    <property type="entry name" value="Fibrinogen_C"/>
    <property type="match status" value="1"/>
</dbReference>
<feature type="domain" description="Fibrinogen C-terminal" evidence="2">
    <location>
        <begin position="46"/>
        <end position="93"/>
    </location>
</feature>
<name>A0A6J8DR70_MYTCO</name>
<dbReference type="InterPro" id="IPR036056">
    <property type="entry name" value="Fibrinogen-like_C"/>
</dbReference>
<reference evidence="3 4" key="1">
    <citation type="submission" date="2020-06" db="EMBL/GenBank/DDBJ databases">
        <authorList>
            <person name="Li R."/>
            <person name="Bekaert M."/>
        </authorList>
    </citation>
    <scope>NUCLEOTIDE SEQUENCE [LARGE SCALE GENOMIC DNA]</scope>
    <source>
        <strain evidence="4">wild</strain>
    </source>
</reference>
<dbReference type="InterPro" id="IPR014716">
    <property type="entry name" value="Fibrinogen_a/b/g_C_1"/>
</dbReference>
<dbReference type="PROSITE" id="PS51406">
    <property type="entry name" value="FIBRINOGEN_C_2"/>
    <property type="match status" value="1"/>
</dbReference>
<evidence type="ECO:0000313" key="3">
    <source>
        <dbReference type="EMBL" id="CAC5410589.1"/>
    </source>
</evidence>
<keyword evidence="4" id="KW-1185">Reference proteome</keyword>
<dbReference type="Gene3D" id="3.90.215.10">
    <property type="entry name" value="Gamma Fibrinogen, chain A, domain 1"/>
    <property type="match status" value="1"/>
</dbReference>
<evidence type="ECO:0000256" key="1">
    <source>
        <dbReference type="SAM" id="MobiDB-lite"/>
    </source>
</evidence>
<dbReference type="InterPro" id="IPR002181">
    <property type="entry name" value="Fibrinogen_a/b/g_C_dom"/>
</dbReference>
<feature type="region of interest" description="Disordered" evidence="1">
    <location>
        <begin position="175"/>
        <end position="202"/>
    </location>
</feature>
<gene>
    <name evidence="3" type="ORF">MCOR_43764</name>
</gene>
<dbReference type="Proteomes" id="UP000507470">
    <property type="component" value="Unassembled WGS sequence"/>
</dbReference>
<dbReference type="SUPFAM" id="SSF56496">
    <property type="entry name" value="Fibrinogen C-terminal domain-like"/>
    <property type="match status" value="1"/>
</dbReference>
<dbReference type="EMBL" id="CACVKT020007774">
    <property type="protein sequence ID" value="CAC5410589.1"/>
    <property type="molecule type" value="Genomic_DNA"/>
</dbReference>
<dbReference type="OrthoDB" id="6161093at2759"/>
<dbReference type="AlphaFoldDB" id="A0A6J8DR70"/>
<organism evidence="3 4">
    <name type="scientific">Mytilus coruscus</name>
    <name type="common">Sea mussel</name>
    <dbReference type="NCBI Taxonomy" id="42192"/>
    <lineage>
        <taxon>Eukaryota</taxon>
        <taxon>Metazoa</taxon>
        <taxon>Spiralia</taxon>
        <taxon>Lophotrochozoa</taxon>
        <taxon>Mollusca</taxon>
        <taxon>Bivalvia</taxon>
        <taxon>Autobranchia</taxon>
        <taxon>Pteriomorphia</taxon>
        <taxon>Mytilida</taxon>
        <taxon>Mytiloidea</taxon>
        <taxon>Mytilidae</taxon>
        <taxon>Mytilinae</taxon>
        <taxon>Mytilus</taxon>
    </lineage>
</organism>
<protein>
    <recommendedName>
        <fullName evidence="2">Fibrinogen C-terminal domain-containing protein</fullName>
    </recommendedName>
</protein>
<accession>A0A6J8DR70</accession>
<evidence type="ECO:0000259" key="2">
    <source>
        <dbReference type="PROSITE" id="PS51406"/>
    </source>
</evidence>
<evidence type="ECO:0000313" key="4">
    <source>
        <dbReference type="Proteomes" id="UP000507470"/>
    </source>
</evidence>
<proteinExistence type="predicted"/>
<sequence>MLLQGMVESYSQNTGNKVTSSSNSGVCFYGDTANRVLNLMAADGKRMTDFKPKDCKDLHRKHEQSGIFKIYPDENEPQSVYCDMETDGGGWTVKVIDQPKRVQTTAVPDTTPIIGTLKQRTFDSINRTKGKQDHKRQPKSKVYDSEQHIHTIQKTRILDLENEVKQLRNVLQTLKERDRSEENVHSRDGDYNPPTRPQSIEQLPQQETCFRKDLLIATTGKTF</sequence>